<reference evidence="1 2" key="1">
    <citation type="submission" date="2019-07" db="EMBL/GenBank/DDBJ databases">
        <title>Flavobacterium sp. nov., isolated from glacier ice.</title>
        <authorList>
            <person name="Liu Q."/>
            <person name="Xin Y.-H."/>
        </authorList>
    </citation>
    <scope>NUCLEOTIDE SEQUENCE [LARGE SCALE GENOMIC DNA]</scope>
    <source>
        <strain evidence="1 2">ZT4R6</strain>
    </source>
</reference>
<proteinExistence type="predicted"/>
<dbReference type="RefSeq" id="WP_143372330.1">
    <property type="nucleotide sequence ID" value="NZ_VJVZ01000003.1"/>
</dbReference>
<dbReference type="AlphaFoldDB" id="A0A552V5A5"/>
<dbReference type="OrthoDB" id="612868at2"/>
<accession>A0A552V5A5</accession>
<gene>
    <name evidence="1" type="ORF">FMM05_05425</name>
</gene>
<dbReference type="Proteomes" id="UP000320643">
    <property type="component" value="Unassembled WGS sequence"/>
</dbReference>
<organism evidence="1 2">
    <name type="scientific">Flavobacterium zepuense</name>
    <dbReference type="NCBI Taxonomy" id="2593302"/>
    <lineage>
        <taxon>Bacteria</taxon>
        <taxon>Pseudomonadati</taxon>
        <taxon>Bacteroidota</taxon>
        <taxon>Flavobacteriia</taxon>
        <taxon>Flavobacteriales</taxon>
        <taxon>Flavobacteriaceae</taxon>
        <taxon>Flavobacterium</taxon>
    </lineage>
</organism>
<comment type="caution">
    <text evidence="1">The sequence shown here is derived from an EMBL/GenBank/DDBJ whole genome shotgun (WGS) entry which is preliminary data.</text>
</comment>
<name>A0A552V5A5_9FLAO</name>
<dbReference type="InterPro" id="IPR017483">
    <property type="entry name" value="CHP03034"/>
</dbReference>
<evidence type="ECO:0000313" key="2">
    <source>
        <dbReference type="Proteomes" id="UP000320643"/>
    </source>
</evidence>
<dbReference type="EMBL" id="VJVZ01000003">
    <property type="protein sequence ID" value="TRW25665.1"/>
    <property type="molecule type" value="Genomic_DNA"/>
</dbReference>
<sequence>MTRIRNVGGKITETTGGNETLHAGKDIIYNASKAINIKGNNGVVFGQPGQLTDLRITKLEGPYDETGKLVSEIRVGQSYSYLATPTRTPTASEVLLLKWAAKIDDGEITEIRAGGVHNQLSNGKITVGIRVNSEFKNVKIYAYFKAASESVSVSATGKSRYPMLVLQGSRRKGKNRENTGTALDMLAGDYPENAAGFEKLRKQLYDETYNLEAQDGWFDTPRADNAKADSDNRMKQVKEYCNKSDDELFRIFKSEIQGIYSSGKIETVAGEMVDRMKSNSGGEYTNKDLTDAVIAHGNSKTFIAAVKKVVDEYVKEKKGEISDLEITDDGKGKLYDKLVRDGVDNPKFSDWFSGLGITINDVWAYQIYITDYKVNGSNYEMKLEYIYYDHFGLDYPDIQKYDKSIFYSWFVLQHFKGYKPFITKLDIVGPLNGTF</sequence>
<keyword evidence="2" id="KW-1185">Reference proteome</keyword>
<protein>
    <submittedName>
        <fullName evidence="1">DUF3289 family protein</fullName>
    </submittedName>
</protein>
<dbReference type="Pfam" id="PF11692">
    <property type="entry name" value="DUF3289"/>
    <property type="match status" value="1"/>
</dbReference>
<evidence type="ECO:0000313" key="1">
    <source>
        <dbReference type="EMBL" id="TRW25665.1"/>
    </source>
</evidence>